<organism evidence="2 3">
    <name type="scientific">Nocardioides jejuensis</name>
    <dbReference type="NCBI Taxonomy" id="2502782"/>
    <lineage>
        <taxon>Bacteria</taxon>
        <taxon>Bacillati</taxon>
        <taxon>Actinomycetota</taxon>
        <taxon>Actinomycetes</taxon>
        <taxon>Propionibacteriales</taxon>
        <taxon>Nocardioidaceae</taxon>
        <taxon>Nocardioides</taxon>
    </lineage>
</organism>
<proteinExistence type="predicted"/>
<evidence type="ECO:0000256" key="1">
    <source>
        <dbReference type="SAM" id="SignalP"/>
    </source>
</evidence>
<dbReference type="RefSeq" id="WP_131582861.1">
    <property type="nucleotide sequence ID" value="NZ_SJZJ01000010.1"/>
</dbReference>
<keyword evidence="3" id="KW-1185">Reference proteome</keyword>
<evidence type="ECO:0000313" key="2">
    <source>
        <dbReference type="EMBL" id="TCJ28592.1"/>
    </source>
</evidence>
<protein>
    <submittedName>
        <fullName evidence="2">Uncharacterized protein</fullName>
    </submittedName>
</protein>
<evidence type="ECO:0000313" key="3">
    <source>
        <dbReference type="Proteomes" id="UP000295453"/>
    </source>
</evidence>
<comment type="caution">
    <text evidence="2">The sequence shown here is derived from an EMBL/GenBank/DDBJ whole genome shotgun (WGS) entry which is preliminary data.</text>
</comment>
<keyword evidence="1" id="KW-0732">Signal</keyword>
<gene>
    <name evidence="2" type="ORF">EPD65_07740</name>
</gene>
<feature type="signal peptide" evidence="1">
    <location>
        <begin position="1"/>
        <end position="28"/>
    </location>
</feature>
<name>A0A4V6NBD5_9ACTN</name>
<dbReference type="AlphaFoldDB" id="A0A4V6NBD5"/>
<dbReference type="EMBL" id="SJZJ01000010">
    <property type="protein sequence ID" value="TCJ28592.1"/>
    <property type="molecule type" value="Genomic_DNA"/>
</dbReference>
<sequence length="107" mass="10888">MHSITRPLAAGFVTAIALVTLGATAAQAGEITGNGKSLKQPDGTLHGASICAFSGRNDAYSGDPDVPDADGFTRTQNWGQVSPEGKAFLTSIGLNPGNACKPGFEEP</sequence>
<accession>A0A4V6NBD5</accession>
<dbReference type="Proteomes" id="UP000295453">
    <property type="component" value="Unassembled WGS sequence"/>
</dbReference>
<dbReference type="OrthoDB" id="5082358at2"/>
<reference evidence="2 3" key="1">
    <citation type="submission" date="2019-03" db="EMBL/GenBank/DDBJ databases">
        <authorList>
            <person name="Kim M.K.M."/>
        </authorList>
    </citation>
    <scope>NUCLEOTIDE SEQUENCE [LARGE SCALE GENOMIC DNA]</scope>
    <source>
        <strain evidence="2 3">18JY15-6</strain>
    </source>
</reference>
<feature type="chain" id="PRO_5020323966" evidence="1">
    <location>
        <begin position="29"/>
        <end position="107"/>
    </location>
</feature>